<dbReference type="AlphaFoldDB" id="A0AAN5ANY7"/>
<comment type="caution">
    <text evidence="2">The sequence shown here is derived from an EMBL/GenBank/DDBJ whole genome shotgun (WGS) entry which is preliminary data.</text>
</comment>
<evidence type="ECO:0000313" key="2">
    <source>
        <dbReference type="EMBL" id="GJM63298.1"/>
    </source>
</evidence>
<feature type="domain" description="Thioredoxin" evidence="1">
    <location>
        <begin position="313"/>
        <end position="459"/>
    </location>
</feature>
<evidence type="ECO:0000313" key="3">
    <source>
        <dbReference type="Proteomes" id="UP001310022"/>
    </source>
</evidence>
<sequence length="459" mass="52718">MTSCGIRMNSNEVSSSVNIFFPLAKDSVAAIYVNDGLSHIAATKSYKITEDSIAGNQPLSINISAAGFSVLGCGNTYTDLYLEPGYNLKIQRDTANQAFLFEGKGAQENIYWQAVRNYKVNKLFPFFLDKQLQPLDEYINFLQQYQNGLDSLHDVLLHSLSFSPENERKFFALNQCYSFIGKMEYAILHDVNDSESWKTLYQDGDFLLDADLLASNYHDYKYGLYYYYRMMVKTVPESKGNLSAFRAVADFINNQDFSEIFKEFFLATHITKTIQSGGITPEVTNVYEDFKKKYPESKYYLKLNALYTEFLNQLPGLDAKDIQMVNVDDEPVSLSDFKGKHLYIELWATWCGPCITEIPHLTGLQKKFSNDDEIVFIMLSLDQDKTKWKSFVQEKMTANCIQVILKDNQAKEEFFRHYNNTAIPRGILIDSNKKVVDFFAPRPSSKEAEELIERALLKM</sequence>
<dbReference type="PANTHER" id="PTHR42852">
    <property type="entry name" value="THIOL:DISULFIDE INTERCHANGE PROTEIN DSBE"/>
    <property type="match status" value="1"/>
</dbReference>
<dbReference type="GO" id="GO:0016491">
    <property type="term" value="F:oxidoreductase activity"/>
    <property type="evidence" value="ECO:0007669"/>
    <property type="project" value="InterPro"/>
</dbReference>
<name>A0AAN5ANY7_9BACT</name>
<dbReference type="Pfam" id="PF08534">
    <property type="entry name" value="Redoxin"/>
    <property type="match status" value="1"/>
</dbReference>
<dbReference type="Proteomes" id="UP001310022">
    <property type="component" value="Unassembled WGS sequence"/>
</dbReference>
<accession>A0AAN5ANY7</accession>
<evidence type="ECO:0000259" key="1">
    <source>
        <dbReference type="PROSITE" id="PS51352"/>
    </source>
</evidence>
<dbReference type="InterPro" id="IPR013766">
    <property type="entry name" value="Thioredoxin_domain"/>
</dbReference>
<dbReference type="SUPFAM" id="SSF52833">
    <property type="entry name" value="Thioredoxin-like"/>
    <property type="match status" value="1"/>
</dbReference>
<dbReference type="Gene3D" id="3.40.30.10">
    <property type="entry name" value="Glutaredoxin"/>
    <property type="match status" value="1"/>
</dbReference>
<organism evidence="2 3">
    <name type="scientific">Persicobacter diffluens</name>
    <dbReference type="NCBI Taxonomy" id="981"/>
    <lineage>
        <taxon>Bacteria</taxon>
        <taxon>Pseudomonadati</taxon>
        <taxon>Bacteroidota</taxon>
        <taxon>Cytophagia</taxon>
        <taxon>Cytophagales</taxon>
        <taxon>Persicobacteraceae</taxon>
        <taxon>Persicobacter</taxon>
    </lineage>
</organism>
<protein>
    <recommendedName>
        <fullName evidence="1">Thioredoxin domain-containing protein</fullName>
    </recommendedName>
</protein>
<gene>
    <name evidence="2" type="ORF">PEDI_38500</name>
</gene>
<dbReference type="InterPro" id="IPR036249">
    <property type="entry name" value="Thioredoxin-like_sf"/>
</dbReference>
<dbReference type="PROSITE" id="PS51352">
    <property type="entry name" value="THIOREDOXIN_2"/>
    <property type="match status" value="1"/>
</dbReference>
<dbReference type="InterPro" id="IPR013740">
    <property type="entry name" value="Redoxin"/>
</dbReference>
<dbReference type="CDD" id="cd02966">
    <property type="entry name" value="TlpA_like_family"/>
    <property type="match status" value="1"/>
</dbReference>
<dbReference type="PANTHER" id="PTHR42852:SF13">
    <property type="entry name" value="PROTEIN DIPZ"/>
    <property type="match status" value="1"/>
</dbReference>
<dbReference type="InterPro" id="IPR050553">
    <property type="entry name" value="Thioredoxin_ResA/DsbE_sf"/>
</dbReference>
<dbReference type="EMBL" id="BQKE01000002">
    <property type="protein sequence ID" value="GJM63298.1"/>
    <property type="molecule type" value="Genomic_DNA"/>
</dbReference>
<keyword evidence="3" id="KW-1185">Reference proteome</keyword>
<reference evidence="2 3" key="1">
    <citation type="submission" date="2021-12" db="EMBL/GenBank/DDBJ databases">
        <title>Genome sequencing of bacteria with rrn-lacking chromosome and rrn-plasmid.</title>
        <authorList>
            <person name="Anda M."/>
            <person name="Iwasaki W."/>
        </authorList>
    </citation>
    <scope>NUCLEOTIDE SEQUENCE [LARGE SCALE GENOMIC DNA]</scope>
    <source>
        <strain evidence="2 3">NBRC 15940</strain>
    </source>
</reference>
<proteinExistence type="predicted"/>